<protein>
    <submittedName>
        <fullName evidence="1">Uncharacterized protein</fullName>
    </submittedName>
</protein>
<geneLocation type="plasmid" evidence="2"/>
<dbReference type="EMBL" id="CP012748">
    <property type="protein sequence ID" value="ALL71689.1"/>
    <property type="molecule type" value="Genomic_DNA"/>
</dbReference>
<keyword evidence="1" id="KW-0614">Plasmid</keyword>
<proteinExistence type="predicted"/>
<organism evidence="1 2">
    <name type="scientific">Paraburkholderia caribensis MBA4</name>
    <dbReference type="NCBI Taxonomy" id="1323664"/>
    <lineage>
        <taxon>Bacteria</taxon>
        <taxon>Pseudomonadati</taxon>
        <taxon>Pseudomonadota</taxon>
        <taxon>Betaproteobacteria</taxon>
        <taxon>Burkholderiales</taxon>
        <taxon>Burkholderiaceae</taxon>
        <taxon>Paraburkholderia</taxon>
    </lineage>
</organism>
<name>A0A0P0RRY6_9BURK</name>
<accession>A0A0P0RRY6</accession>
<gene>
    <name evidence="1" type="ORF">K788_0007323</name>
</gene>
<dbReference type="AlphaFoldDB" id="A0A0P0RRY6"/>
<sequence>MCARLCASPCKSCRSVLGATMTRLRSSTWRAPACTRTILLYSRQNVDSANINLRQSALTREKSKQVQKGTSVLGLAQTVFGWIKNTLGAEAPPPEFDLNDFVDQVNRVCGIGDIPRNLRQEVAAVIAAKTRSQAVVSNEYLRDIGLNNDDVELVRPVLSYFLSFAKHIVGDKAPKKGDMLFPWAQSLFLSPDESVNASVRLSRDLEHRTLFIIVNVGTIIELTKRSLALMADDQLVSWFGGNVQASATQSNAFPIIPSNKNLVVIAQQIACFAAVAILCHELAHFYRGHLGYLRTEFQLMELQEFEVGPQEVPASPTLNVRKLLEFDADEFGGAVYTHLMRLLDFPAVGPVEDRTVRFLASTMLAVSAVYATFEEYGRTDKYYTASWRAHQFFRGFFVSFVVDGTAEHEIDEAMKKFFDVLMLVSEVFQRTGWGNGLDLKATTSESDKFLASERSSREELAAVFEKYTPERWPEKRSTTR</sequence>
<evidence type="ECO:0000313" key="2">
    <source>
        <dbReference type="Proteomes" id="UP000019146"/>
    </source>
</evidence>
<dbReference type="KEGG" id="bcai:K788_0007323"/>
<dbReference type="Proteomes" id="UP000019146">
    <property type="component" value="Plasmid unnamed"/>
</dbReference>
<reference evidence="1 2" key="1">
    <citation type="journal article" date="2014" name="Genome Announc.">
        <title>Draft Genome Sequence of the Haloacid-Degrading Burkholderia caribensis Strain MBA4.</title>
        <authorList>
            <person name="Pan Y."/>
            <person name="Kong K.F."/>
            <person name="Tsang J.S."/>
        </authorList>
    </citation>
    <scope>NUCLEOTIDE SEQUENCE [LARGE SCALE GENOMIC DNA]</scope>
    <source>
        <strain evidence="1 2">MBA4</strain>
        <plasmid evidence="2">Plasmid</plasmid>
    </source>
</reference>
<evidence type="ECO:0000313" key="1">
    <source>
        <dbReference type="EMBL" id="ALL71689.1"/>
    </source>
</evidence>